<comment type="similarity">
    <text evidence="1 8">Belongs to the cytidylate kinase family. Type 1 subfamily.</text>
</comment>
<dbReference type="PANTHER" id="PTHR21299:SF2">
    <property type="entry name" value="CYTIDYLATE KINASE"/>
    <property type="match status" value="1"/>
</dbReference>
<evidence type="ECO:0000259" key="10">
    <source>
        <dbReference type="Pfam" id="PF02224"/>
    </source>
</evidence>
<accession>A0A8B6X990</accession>
<evidence type="ECO:0000256" key="7">
    <source>
        <dbReference type="ARBA" id="ARBA00048478"/>
    </source>
</evidence>
<dbReference type="EC" id="2.7.4.25" evidence="8"/>
<evidence type="ECO:0000256" key="2">
    <source>
        <dbReference type="ARBA" id="ARBA00022679"/>
    </source>
</evidence>
<comment type="catalytic activity">
    <reaction evidence="7 8">
        <text>CMP + ATP = CDP + ADP</text>
        <dbReference type="Rhea" id="RHEA:11600"/>
        <dbReference type="ChEBI" id="CHEBI:30616"/>
        <dbReference type="ChEBI" id="CHEBI:58069"/>
        <dbReference type="ChEBI" id="CHEBI:60377"/>
        <dbReference type="ChEBI" id="CHEBI:456216"/>
        <dbReference type="EC" id="2.7.4.25"/>
    </reaction>
</comment>
<proteinExistence type="inferred from homology"/>
<keyword evidence="4 8" id="KW-0418">Kinase</keyword>
<dbReference type="InterPro" id="IPR003136">
    <property type="entry name" value="Cytidylate_kin"/>
</dbReference>
<keyword evidence="2 8" id="KW-0808">Transferase</keyword>
<dbReference type="SUPFAM" id="SSF52540">
    <property type="entry name" value="P-loop containing nucleoside triphosphate hydrolases"/>
    <property type="match status" value="1"/>
</dbReference>
<comment type="catalytic activity">
    <reaction evidence="6 8">
        <text>dCMP + ATP = dCDP + ADP</text>
        <dbReference type="Rhea" id="RHEA:25094"/>
        <dbReference type="ChEBI" id="CHEBI:30616"/>
        <dbReference type="ChEBI" id="CHEBI:57566"/>
        <dbReference type="ChEBI" id="CHEBI:58593"/>
        <dbReference type="ChEBI" id="CHEBI:456216"/>
        <dbReference type="EC" id="2.7.4.25"/>
    </reaction>
</comment>
<evidence type="ECO:0000256" key="6">
    <source>
        <dbReference type="ARBA" id="ARBA00047615"/>
    </source>
</evidence>
<feature type="domain" description="Cytidylate kinase" evidence="10">
    <location>
        <begin position="6"/>
        <end position="212"/>
    </location>
</feature>
<dbReference type="GO" id="GO:0006220">
    <property type="term" value="P:pyrimidine nucleotide metabolic process"/>
    <property type="evidence" value="ECO:0007669"/>
    <property type="project" value="UniProtKB-UniRule"/>
</dbReference>
<reference evidence="12" key="1">
    <citation type="journal article" date="1998" name="Structure">
        <title>Structures of Escherichia coli CMP kinase alone and in complex with CDP: a new fold of the nucleoside monophosphate binding domain and insights into cytosine nucleotide specificity.</title>
        <authorList>
            <person name="Briozzo P."/>
            <person name="Golinelli-Pimpaneau B."/>
            <person name="Gilles A.M."/>
            <person name="Gaucher J.F."/>
            <person name="Burlacu-Miron S."/>
            <person name="Sakamoto H."/>
            <person name="Janin J."/>
            <person name="Barzu O."/>
        </authorList>
    </citation>
    <scope>NUCLEOTIDE SEQUENCE</scope>
</reference>
<evidence type="ECO:0000313" key="11">
    <source>
        <dbReference type="Proteomes" id="UP000675920"/>
    </source>
</evidence>
<dbReference type="GO" id="GO:0036431">
    <property type="term" value="F:dCMP kinase activity"/>
    <property type="evidence" value="ECO:0007669"/>
    <property type="project" value="InterPro"/>
</dbReference>
<evidence type="ECO:0000256" key="9">
    <source>
        <dbReference type="SAM" id="MobiDB-lite"/>
    </source>
</evidence>
<dbReference type="Proteomes" id="UP000675920">
    <property type="component" value="Unplaced"/>
</dbReference>
<keyword evidence="5 8" id="KW-0067">ATP-binding</keyword>
<evidence type="ECO:0000256" key="3">
    <source>
        <dbReference type="ARBA" id="ARBA00022741"/>
    </source>
</evidence>
<keyword evidence="8" id="KW-0963">Cytoplasm</keyword>
<dbReference type="HAMAP" id="MF_00238">
    <property type="entry name" value="Cytidyl_kinase_type1"/>
    <property type="match status" value="1"/>
</dbReference>
<evidence type="ECO:0000256" key="8">
    <source>
        <dbReference type="HAMAP-Rule" id="MF_00238"/>
    </source>
</evidence>
<reference evidence="12" key="3">
    <citation type="submission" date="2025-08" db="UniProtKB">
        <authorList>
            <consortium name="RefSeq"/>
        </authorList>
    </citation>
    <scope>IDENTIFICATION</scope>
</reference>
<evidence type="ECO:0000256" key="4">
    <source>
        <dbReference type="ARBA" id="ARBA00022777"/>
    </source>
</evidence>
<dbReference type="GO" id="GO:0005524">
    <property type="term" value="F:ATP binding"/>
    <property type="evidence" value="ECO:0007669"/>
    <property type="project" value="UniProtKB-UniRule"/>
</dbReference>
<sequence>MNVPVITIDGPTASGKGTVAVRVGEALGFHVLDSGAMYRLVALSAIRSGVAHDDEAALAALAESLPARFVGDRILLGAVDATDLIRQEAVGNLASKVAVFPAVRDALLARQRAFRTAPGLVADGRDMGTVVFPDAPLKVFLTASVESRAWRRHKQLIDKGFPANIDDLRKDLAERDARDTQRRNAPLRPAEDALHLDSSDMPVADVVGAILGRWTQIQAACGAGTVDAPQAG</sequence>
<keyword evidence="11" id="KW-1185">Reference proteome</keyword>
<gene>
    <name evidence="8 12" type="primary">cmk</name>
</gene>
<dbReference type="Gene3D" id="3.40.50.300">
    <property type="entry name" value="P-loop containing nucleotide triphosphate hydrolases"/>
    <property type="match status" value="1"/>
</dbReference>
<dbReference type="OrthoDB" id="9807434at2"/>
<protein>
    <recommendedName>
        <fullName evidence="8">Cytidylate kinase</fullName>
        <shortName evidence="8">CK</shortName>
        <ecNumber evidence="8">2.7.4.25</ecNumber>
    </recommendedName>
    <alternativeName>
        <fullName evidence="8">Cytidine monophosphate kinase</fullName>
        <shortName evidence="8">CMP kinase</shortName>
    </alternativeName>
</protein>
<dbReference type="AlphaFoldDB" id="A0A8B6X990"/>
<dbReference type="Pfam" id="PF02224">
    <property type="entry name" value="Cytidylate_kin"/>
    <property type="match status" value="1"/>
</dbReference>
<dbReference type="InterPro" id="IPR011994">
    <property type="entry name" value="Cytidylate_kinase_dom"/>
</dbReference>
<organism evidence="11 12">
    <name type="scientific">Derxia gummosa DSM 723</name>
    <dbReference type="NCBI Taxonomy" id="1121388"/>
    <lineage>
        <taxon>Bacteria</taxon>
        <taxon>Pseudomonadati</taxon>
        <taxon>Pseudomonadota</taxon>
        <taxon>Betaproteobacteria</taxon>
        <taxon>Burkholderiales</taxon>
        <taxon>Alcaligenaceae</taxon>
        <taxon>Derxia</taxon>
    </lineage>
</organism>
<comment type="subcellular location">
    <subcellularLocation>
        <location evidence="8">Cytoplasm</location>
    </subcellularLocation>
</comment>
<dbReference type="RefSeq" id="WP_051378338.1">
    <property type="nucleotide sequence ID" value="NZ_AXWS01000008.1"/>
</dbReference>
<dbReference type="CDD" id="cd02020">
    <property type="entry name" value="CMPK"/>
    <property type="match status" value="1"/>
</dbReference>
<evidence type="ECO:0000313" key="12">
    <source>
        <dbReference type="RefSeq" id="WP_051378338.1"/>
    </source>
</evidence>
<reference evidence="12" key="2">
    <citation type="journal article" date="2009" name="J. Bacteriol.">
        <title>The Rv1712 Locus from Mycobacterium tuberculosis H37Rv codes for a functional CMP kinase that preferentially phosphorylates dCMP.</title>
        <authorList>
            <person name="Thum C."/>
            <person name="Schneider C.Z."/>
            <person name="Palma M.S."/>
            <person name="Santos D.S."/>
            <person name="Basso L.A."/>
        </authorList>
    </citation>
    <scope>NUCLEOTIDE SEQUENCE</scope>
</reference>
<name>A0A8B6X990_9BURK</name>
<keyword evidence="3 8" id="KW-0547">Nucleotide-binding</keyword>
<dbReference type="NCBIfam" id="TIGR00017">
    <property type="entry name" value="cmk"/>
    <property type="match status" value="1"/>
</dbReference>
<evidence type="ECO:0000256" key="5">
    <source>
        <dbReference type="ARBA" id="ARBA00022840"/>
    </source>
</evidence>
<feature type="region of interest" description="Disordered" evidence="9">
    <location>
        <begin position="174"/>
        <end position="194"/>
    </location>
</feature>
<dbReference type="InterPro" id="IPR027417">
    <property type="entry name" value="P-loop_NTPase"/>
</dbReference>
<evidence type="ECO:0000256" key="1">
    <source>
        <dbReference type="ARBA" id="ARBA00009427"/>
    </source>
</evidence>
<dbReference type="PANTHER" id="PTHR21299">
    <property type="entry name" value="CYTIDYLATE KINASE/PANTOATE-BETA-ALANINE LIGASE"/>
    <property type="match status" value="1"/>
</dbReference>
<dbReference type="GO" id="GO:0015949">
    <property type="term" value="P:nucleobase-containing small molecule interconversion"/>
    <property type="evidence" value="ECO:0007669"/>
    <property type="project" value="TreeGrafter"/>
</dbReference>
<dbReference type="GO" id="GO:0005829">
    <property type="term" value="C:cytosol"/>
    <property type="evidence" value="ECO:0007669"/>
    <property type="project" value="TreeGrafter"/>
</dbReference>
<feature type="binding site" evidence="8">
    <location>
        <begin position="10"/>
        <end position="18"/>
    </location>
    <ligand>
        <name>ATP</name>
        <dbReference type="ChEBI" id="CHEBI:30616"/>
    </ligand>
</feature>